<dbReference type="AlphaFoldDB" id="A0A645FRY8"/>
<proteinExistence type="predicted"/>
<protein>
    <submittedName>
        <fullName evidence="1">Uncharacterized protein</fullName>
    </submittedName>
</protein>
<evidence type="ECO:0000313" key="1">
    <source>
        <dbReference type="EMBL" id="MPN17197.1"/>
    </source>
</evidence>
<comment type="caution">
    <text evidence="1">The sequence shown here is derived from an EMBL/GenBank/DDBJ whole genome shotgun (WGS) entry which is preliminary data.</text>
</comment>
<sequence>MIWYIGRNSCYEAVMEIHKRTQPTSIDIAMCKIMNSTNIFYQKQQIGWLTKTPPEYVDAKTIIESIEP</sequence>
<organism evidence="1">
    <name type="scientific">bioreactor metagenome</name>
    <dbReference type="NCBI Taxonomy" id="1076179"/>
    <lineage>
        <taxon>unclassified sequences</taxon>
        <taxon>metagenomes</taxon>
        <taxon>ecological metagenomes</taxon>
    </lineage>
</organism>
<reference evidence="1" key="1">
    <citation type="submission" date="2019-08" db="EMBL/GenBank/DDBJ databases">
        <authorList>
            <person name="Kucharzyk K."/>
            <person name="Murdoch R.W."/>
            <person name="Higgins S."/>
            <person name="Loffler F."/>
        </authorList>
    </citation>
    <scope>NUCLEOTIDE SEQUENCE</scope>
</reference>
<dbReference type="EMBL" id="VSSQ01064267">
    <property type="protein sequence ID" value="MPN17197.1"/>
    <property type="molecule type" value="Genomic_DNA"/>
</dbReference>
<gene>
    <name evidence="1" type="ORF">SDC9_164547</name>
</gene>
<name>A0A645FRY8_9ZZZZ</name>
<accession>A0A645FRY8</accession>